<dbReference type="SUPFAM" id="SSF55785">
    <property type="entry name" value="PYP-like sensor domain (PAS domain)"/>
    <property type="match status" value="1"/>
</dbReference>
<dbReference type="EMBL" id="UOEP01000052">
    <property type="protein sequence ID" value="VAW15668.1"/>
    <property type="molecule type" value="Genomic_DNA"/>
</dbReference>
<dbReference type="PROSITE" id="PS50112">
    <property type="entry name" value="PAS"/>
    <property type="match status" value="1"/>
</dbReference>
<dbReference type="InterPro" id="IPR035965">
    <property type="entry name" value="PAS-like_dom_sf"/>
</dbReference>
<proteinExistence type="predicted"/>
<dbReference type="InterPro" id="IPR000014">
    <property type="entry name" value="PAS"/>
</dbReference>
<gene>
    <name evidence="2" type="ORF">MNBD_BACTEROID01-1634</name>
</gene>
<dbReference type="Gene3D" id="3.30.450.20">
    <property type="entry name" value="PAS domain"/>
    <property type="match status" value="1"/>
</dbReference>
<accession>A0A3B0TC95</accession>
<evidence type="ECO:0000313" key="2">
    <source>
        <dbReference type="EMBL" id="VAW15668.1"/>
    </source>
</evidence>
<feature type="domain" description="PAS" evidence="1">
    <location>
        <begin position="11"/>
        <end position="56"/>
    </location>
</feature>
<name>A0A3B0TC95_9ZZZZ</name>
<reference evidence="2" key="1">
    <citation type="submission" date="2018-06" db="EMBL/GenBank/DDBJ databases">
        <authorList>
            <person name="Zhirakovskaya E."/>
        </authorList>
    </citation>
    <scope>NUCLEOTIDE SEQUENCE</scope>
</reference>
<sequence>MRLEFISIEEANGLLNQLIENHPHAIFVTNNDFKIEYFNKSFQKLARQEKYEILGKGFCELFGCTFRGKPVNSDSKFCNNCRMCKLLSGSSVSELDIIREFNIHNKVITKHFYFTTNRVVMDGKKLRIVVMEDRTSKH</sequence>
<evidence type="ECO:0000259" key="1">
    <source>
        <dbReference type="PROSITE" id="PS50112"/>
    </source>
</evidence>
<dbReference type="AlphaFoldDB" id="A0A3B0TC95"/>
<organism evidence="2">
    <name type="scientific">hydrothermal vent metagenome</name>
    <dbReference type="NCBI Taxonomy" id="652676"/>
    <lineage>
        <taxon>unclassified sequences</taxon>
        <taxon>metagenomes</taxon>
        <taxon>ecological metagenomes</taxon>
    </lineage>
</organism>
<dbReference type="Pfam" id="PF13188">
    <property type="entry name" value="PAS_8"/>
    <property type="match status" value="1"/>
</dbReference>
<protein>
    <recommendedName>
        <fullName evidence="1">PAS domain-containing protein</fullName>
    </recommendedName>
</protein>